<dbReference type="SUPFAM" id="SSF48498">
    <property type="entry name" value="Tetracyclin repressor-like, C-terminal domain"/>
    <property type="match status" value="1"/>
</dbReference>
<dbReference type="InterPro" id="IPR036271">
    <property type="entry name" value="Tet_transcr_reg_TetR-rel_C_sf"/>
</dbReference>
<dbReference type="PANTHER" id="PTHR30055">
    <property type="entry name" value="HTH-TYPE TRANSCRIPTIONAL REGULATOR RUTR"/>
    <property type="match status" value="1"/>
</dbReference>
<dbReference type="GO" id="GO:0000976">
    <property type="term" value="F:transcription cis-regulatory region binding"/>
    <property type="evidence" value="ECO:0007669"/>
    <property type="project" value="TreeGrafter"/>
</dbReference>
<dbReference type="AlphaFoldDB" id="A0A7X1KCF5"/>
<dbReference type="InterPro" id="IPR001647">
    <property type="entry name" value="HTH_TetR"/>
</dbReference>
<protein>
    <submittedName>
        <fullName evidence="7">TetR family transcriptional regulator</fullName>
    </submittedName>
</protein>
<evidence type="ECO:0000313" key="7">
    <source>
        <dbReference type="EMBL" id="MBC2652219.1"/>
    </source>
</evidence>
<dbReference type="RefSeq" id="WP_185683638.1">
    <property type="nucleotide sequence ID" value="NZ_JACLAU010000016.1"/>
</dbReference>
<dbReference type="PROSITE" id="PS50977">
    <property type="entry name" value="HTH_TETR_2"/>
    <property type="match status" value="1"/>
</dbReference>
<evidence type="ECO:0000259" key="6">
    <source>
        <dbReference type="PROSITE" id="PS50977"/>
    </source>
</evidence>
<dbReference type="Pfam" id="PF00440">
    <property type="entry name" value="TetR_N"/>
    <property type="match status" value="1"/>
</dbReference>
<feature type="compositionally biased region" description="Basic and acidic residues" evidence="5">
    <location>
        <begin position="1"/>
        <end position="14"/>
    </location>
</feature>
<evidence type="ECO:0000256" key="2">
    <source>
        <dbReference type="ARBA" id="ARBA00023125"/>
    </source>
</evidence>
<organism evidence="7 8">
    <name type="scientific">Novosphingobium aerophilum</name>
    <dbReference type="NCBI Taxonomy" id="2839843"/>
    <lineage>
        <taxon>Bacteria</taxon>
        <taxon>Pseudomonadati</taxon>
        <taxon>Pseudomonadota</taxon>
        <taxon>Alphaproteobacteria</taxon>
        <taxon>Sphingomonadales</taxon>
        <taxon>Sphingomonadaceae</taxon>
        <taxon>Novosphingobium</taxon>
    </lineage>
</organism>
<dbReference type="InterPro" id="IPR009057">
    <property type="entry name" value="Homeodomain-like_sf"/>
</dbReference>
<name>A0A7X1KCF5_9SPHN</name>
<dbReference type="InterPro" id="IPR050109">
    <property type="entry name" value="HTH-type_TetR-like_transc_reg"/>
</dbReference>
<dbReference type="InterPro" id="IPR011075">
    <property type="entry name" value="TetR_C"/>
</dbReference>
<dbReference type="PANTHER" id="PTHR30055:SF181">
    <property type="entry name" value="BLR6905 PROTEIN"/>
    <property type="match status" value="1"/>
</dbReference>
<dbReference type="Pfam" id="PF14514">
    <property type="entry name" value="TetR_C_9"/>
    <property type="match status" value="1"/>
</dbReference>
<evidence type="ECO:0000256" key="5">
    <source>
        <dbReference type="SAM" id="MobiDB-lite"/>
    </source>
</evidence>
<keyword evidence="3" id="KW-0804">Transcription</keyword>
<feature type="region of interest" description="Disordered" evidence="5">
    <location>
        <begin position="1"/>
        <end position="24"/>
    </location>
</feature>
<feature type="domain" description="HTH tetR-type" evidence="6">
    <location>
        <begin position="23"/>
        <end position="83"/>
    </location>
</feature>
<evidence type="ECO:0000256" key="4">
    <source>
        <dbReference type="PROSITE-ProRule" id="PRU00335"/>
    </source>
</evidence>
<sequence>MSFESTDRADRLPEAEGSPASGVDARTQLLDTASAIMRRGDIDDVSLSELSRRSGLNSALVKYYFGNKAGLLRALIDREWSVRVQAMEVLLARDYDPETKLRIHMAQVVENFFRTPYTHRLLLRLIRDSVPAEAQRLADSYLKPMFAAYEALIGQGVAAGVFRPVDPQLFYFTVIGAADRFFTAQLVLRYCSATNVLDEALRDRYRAHLDEFVVAGILVPRG</sequence>
<reference evidence="7 8" key="1">
    <citation type="submission" date="2020-08" db="EMBL/GenBank/DDBJ databases">
        <title>The genome sequence of Novosphingobium flavum 4Y4.</title>
        <authorList>
            <person name="Liu Y."/>
        </authorList>
    </citation>
    <scope>NUCLEOTIDE SEQUENCE [LARGE SCALE GENOMIC DNA]</scope>
    <source>
        <strain evidence="7 8">4Y4</strain>
    </source>
</reference>
<feature type="DNA-binding region" description="H-T-H motif" evidence="4">
    <location>
        <begin position="46"/>
        <end position="65"/>
    </location>
</feature>
<dbReference type="SUPFAM" id="SSF46689">
    <property type="entry name" value="Homeodomain-like"/>
    <property type="match status" value="1"/>
</dbReference>
<keyword evidence="8" id="KW-1185">Reference proteome</keyword>
<dbReference type="Proteomes" id="UP000520156">
    <property type="component" value="Unassembled WGS sequence"/>
</dbReference>
<evidence type="ECO:0000313" key="8">
    <source>
        <dbReference type="Proteomes" id="UP000520156"/>
    </source>
</evidence>
<evidence type="ECO:0000256" key="1">
    <source>
        <dbReference type="ARBA" id="ARBA00023015"/>
    </source>
</evidence>
<dbReference type="GO" id="GO:0003700">
    <property type="term" value="F:DNA-binding transcription factor activity"/>
    <property type="evidence" value="ECO:0007669"/>
    <property type="project" value="TreeGrafter"/>
</dbReference>
<comment type="caution">
    <text evidence="7">The sequence shown here is derived from an EMBL/GenBank/DDBJ whole genome shotgun (WGS) entry which is preliminary data.</text>
</comment>
<accession>A0A7X1KCF5</accession>
<dbReference type="EMBL" id="JACLAU010000016">
    <property type="protein sequence ID" value="MBC2652219.1"/>
    <property type="molecule type" value="Genomic_DNA"/>
</dbReference>
<evidence type="ECO:0000256" key="3">
    <source>
        <dbReference type="ARBA" id="ARBA00023163"/>
    </source>
</evidence>
<keyword evidence="2 4" id="KW-0238">DNA-binding</keyword>
<keyword evidence="1" id="KW-0805">Transcription regulation</keyword>
<gene>
    <name evidence="7" type="ORF">H7F49_10920</name>
</gene>
<proteinExistence type="predicted"/>
<dbReference type="Gene3D" id="1.10.357.10">
    <property type="entry name" value="Tetracycline Repressor, domain 2"/>
    <property type="match status" value="1"/>
</dbReference>